<dbReference type="GO" id="GO:0031390">
    <property type="term" value="C:Ctf18 RFC-like complex"/>
    <property type="evidence" value="ECO:0007669"/>
    <property type="project" value="InterPro"/>
</dbReference>
<dbReference type="EMBL" id="MU251245">
    <property type="protein sequence ID" value="KAG9257495.1"/>
    <property type="molecule type" value="Genomic_DNA"/>
</dbReference>
<evidence type="ECO:0000256" key="3">
    <source>
        <dbReference type="ARBA" id="ARBA00023125"/>
    </source>
</evidence>
<dbReference type="RefSeq" id="XP_046121419.1">
    <property type="nucleotide sequence ID" value="XM_046264652.1"/>
</dbReference>
<evidence type="ECO:0000256" key="5">
    <source>
        <dbReference type="ARBA" id="ARBA00023306"/>
    </source>
</evidence>
<dbReference type="GO" id="GO:0006260">
    <property type="term" value="P:DNA replication"/>
    <property type="evidence" value="ECO:0007669"/>
    <property type="project" value="UniProtKB-KW"/>
</dbReference>
<sequence>MSTITIHPPDTKASAASPLPTLLKTPGGLALLDLQGTINHPKQPNGEPLIGDFSFGRLEFPEYDPDSVIGGTAWMKRVFLYVGEYQRLNGEVKKLAKPFAIVGKKQQQEAAGEGKEDELEIVDIVKYKLLFSGRPEPVGTTHAPA</sequence>
<protein>
    <submittedName>
        <fullName evidence="7">Chromosome transmission fidelity protein 8</fullName>
    </submittedName>
</protein>
<comment type="caution">
    <text evidence="7">The sequence shown here is derived from an EMBL/GenBank/DDBJ whole genome shotgun (WGS) entry which is preliminary data.</text>
</comment>
<gene>
    <name evidence="7" type="ORF">F5Z01DRAFT_671093</name>
</gene>
<dbReference type="Proteomes" id="UP000887229">
    <property type="component" value="Unassembled WGS sequence"/>
</dbReference>
<keyword evidence="2" id="KW-0235">DNA replication</keyword>
<keyword evidence="4" id="KW-0539">Nucleus</keyword>
<evidence type="ECO:0000256" key="1">
    <source>
        <dbReference type="ARBA" id="ARBA00004123"/>
    </source>
</evidence>
<dbReference type="GeneID" id="70295555"/>
<comment type="similarity">
    <text evidence="6">Belongs to the CTF8 family.</text>
</comment>
<dbReference type="PANTHER" id="PTHR28605">
    <property type="entry name" value="CTF8, CHROMOSOME TRANSMISSION FIDELITY FACTOR 8 HOMOLOG (S. CEREVISIAE)"/>
    <property type="match status" value="1"/>
</dbReference>
<organism evidence="7 8">
    <name type="scientific">Emericellopsis atlantica</name>
    <dbReference type="NCBI Taxonomy" id="2614577"/>
    <lineage>
        <taxon>Eukaryota</taxon>
        <taxon>Fungi</taxon>
        <taxon>Dikarya</taxon>
        <taxon>Ascomycota</taxon>
        <taxon>Pezizomycotina</taxon>
        <taxon>Sordariomycetes</taxon>
        <taxon>Hypocreomycetidae</taxon>
        <taxon>Hypocreales</taxon>
        <taxon>Bionectriaceae</taxon>
        <taxon>Emericellopsis</taxon>
    </lineage>
</organism>
<name>A0A9P7ZTP6_9HYPO</name>
<dbReference type="GO" id="GO:0007064">
    <property type="term" value="P:mitotic sister chromatid cohesion"/>
    <property type="evidence" value="ECO:0007669"/>
    <property type="project" value="InterPro"/>
</dbReference>
<keyword evidence="5" id="KW-0131">Cell cycle</keyword>
<dbReference type="AlphaFoldDB" id="A0A9P7ZTP6"/>
<dbReference type="GO" id="GO:0003677">
    <property type="term" value="F:DNA binding"/>
    <property type="evidence" value="ECO:0007669"/>
    <property type="project" value="UniProtKB-KW"/>
</dbReference>
<dbReference type="PANTHER" id="PTHR28605:SF1">
    <property type="entry name" value="CHROMOSOME TRANSMISSION FIDELITY FACTOR 8"/>
    <property type="match status" value="1"/>
</dbReference>
<reference evidence="7" key="1">
    <citation type="journal article" date="2021" name="IMA Fungus">
        <title>Genomic characterization of three marine fungi, including Emericellopsis atlantica sp. nov. with signatures of a generalist lifestyle and marine biomass degradation.</title>
        <authorList>
            <person name="Hagestad O.C."/>
            <person name="Hou L."/>
            <person name="Andersen J.H."/>
            <person name="Hansen E.H."/>
            <person name="Altermark B."/>
            <person name="Li C."/>
            <person name="Kuhnert E."/>
            <person name="Cox R.J."/>
            <person name="Crous P.W."/>
            <person name="Spatafora J.W."/>
            <person name="Lail K."/>
            <person name="Amirebrahimi M."/>
            <person name="Lipzen A."/>
            <person name="Pangilinan J."/>
            <person name="Andreopoulos W."/>
            <person name="Hayes R.D."/>
            <person name="Ng V."/>
            <person name="Grigoriev I.V."/>
            <person name="Jackson S.A."/>
            <person name="Sutton T.D.S."/>
            <person name="Dobson A.D.W."/>
            <person name="Rama T."/>
        </authorList>
    </citation>
    <scope>NUCLEOTIDE SEQUENCE</scope>
    <source>
        <strain evidence="7">TS7</strain>
    </source>
</reference>
<evidence type="ECO:0000313" key="8">
    <source>
        <dbReference type="Proteomes" id="UP000887229"/>
    </source>
</evidence>
<accession>A0A9P7ZTP6</accession>
<dbReference type="InterPro" id="IPR018607">
    <property type="entry name" value="Ctf8"/>
</dbReference>
<comment type="subcellular location">
    <subcellularLocation>
        <location evidence="1">Nucleus</location>
    </subcellularLocation>
</comment>
<dbReference type="Pfam" id="PF09696">
    <property type="entry name" value="Ctf8"/>
    <property type="match status" value="1"/>
</dbReference>
<evidence type="ECO:0000313" key="7">
    <source>
        <dbReference type="EMBL" id="KAG9257495.1"/>
    </source>
</evidence>
<proteinExistence type="inferred from homology"/>
<keyword evidence="3" id="KW-0238">DNA-binding</keyword>
<keyword evidence="8" id="KW-1185">Reference proteome</keyword>
<dbReference type="OrthoDB" id="121932at2759"/>
<evidence type="ECO:0000256" key="6">
    <source>
        <dbReference type="ARBA" id="ARBA00038447"/>
    </source>
</evidence>
<evidence type="ECO:0000256" key="2">
    <source>
        <dbReference type="ARBA" id="ARBA00022705"/>
    </source>
</evidence>
<evidence type="ECO:0000256" key="4">
    <source>
        <dbReference type="ARBA" id="ARBA00023242"/>
    </source>
</evidence>